<evidence type="ECO:0000313" key="2">
    <source>
        <dbReference type="EMBL" id="KAK1595827.1"/>
    </source>
</evidence>
<dbReference type="AlphaFoldDB" id="A0AAD8Q658"/>
<evidence type="ECO:0000256" key="1">
    <source>
        <dbReference type="SAM" id="MobiDB-lite"/>
    </source>
</evidence>
<dbReference type="RefSeq" id="XP_060416804.1">
    <property type="nucleotide sequence ID" value="XM_060559906.1"/>
</dbReference>
<organism evidence="2 3">
    <name type="scientific">Colletotrichum navitas</name>
    <dbReference type="NCBI Taxonomy" id="681940"/>
    <lineage>
        <taxon>Eukaryota</taxon>
        <taxon>Fungi</taxon>
        <taxon>Dikarya</taxon>
        <taxon>Ascomycota</taxon>
        <taxon>Pezizomycotina</taxon>
        <taxon>Sordariomycetes</taxon>
        <taxon>Hypocreomycetidae</taxon>
        <taxon>Glomerellales</taxon>
        <taxon>Glomerellaceae</taxon>
        <taxon>Colletotrichum</taxon>
        <taxon>Colletotrichum graminicola species complex</taxon>
    </lineage>
</organism>
<sequence>MALPERSVTAPGACDRRDQQRDEVTMANSGDRICELGAKIAEYSIPGLRLSPCQAVFWPVRFSGSVDDPGPDHQRRASGLVRRPSLSLAARLALTYCQFWFHHLVASTAGQQYWIAMTSVASAGTWIIKDATWPGTRIWEDVIEKGGEGDGGIGGQEQQSWGTFLQQGGWRVRLRKPKRGARVLAGWVGVRYRG</sequence>
<proteinExistence type="predicted"/>
<reference evidence="2" key="1">
    <citation type="submission" date="2021-06" db="EMBL/GenBank/DDBJ databases">
        <title>Comparative genomics, transcriptomics and evolutionary studies reveal genomic signatures of adaptation to plant cell wall in hemibiotrophic fungi.</title>
        <authorList>
            <consortium name="DOE Joint Genome Institute"/>
            <person name="Baroncelli R."/>
            <person name="Diaz J.F."/>
            <person name="Benocci T."/>
            <person name="Peng M."/>
            <person name="Battaglia E."/>
            <person name="Haridas S."/>
            <person name="Andreopoulos W."/>
            <person name="Labutti K."/>
            <person name="Pangilinan J."/>
            <person name="Floch G.L."/>
            <person name="Makela M.R."/>
            <person name="Henrissat B."/>
            <person name="Grigoriev I.V."/>
            <person name="Crouch J.A."/>
            <person name="De Vries R.P."/>
            <person name="Sukno S.A."/>
            <person name="Thon M.R."/>
        </authorList>
    </citation>
    <scope>NUCLEOTIDE SEQUENCE</scope>
    <source>
        <strain evidence="2">CBS 125086</strain>
    </source>
</reference>
<accession>A0AAD8Q658</accession>
<gene>
    <name evidence="2" type="ORF">LY79DRAFT_577779</name>
</gene>
<comment type="caution">
    <text evidence="2">The sequence shown here is derived from an EMBL/GenBank/DDBJ whole genome shotgun (WGS) entry which is preliminary data.</text>
</comment>
<evidence type="ECO:0000313" key="3">
    <source>
        <dbReference type="Proteomes" id="UP001230504"/>
    </source>
</evidence>
<protein>
    <submittedName>
        <fullName evidence="2">Uncharacterized protein</fullName>
    </submittedName>
</protein>
<dbReference type="Proteomes" id="UP001230504">
    <property type="component" value="Unassembled WGS sequence"/>
</dbReference>
<dbReference type="GeneID" id="85444146"/>
<keyword evidence="3" id="KW-1185">Reference proteome</keyword>
<feature type="region of interest" description="Disordered" evidence="1">
    <location>
        <begin position="1"/>
        <end position="22"/>
    </location>
</feature>
<name>A0AAD8Q658_9PEZI</name>
<dbReference type="EMBL" id="JAHLJV010000014">
    <property type="protein sequence ID" value="KAK1595827.1"/>
    <property type="molecule type" value="Genomic_DNA"/>
</dbReference>